<keyword evidence="3" id="KW-0238">DNA-binding</keyword>
<evidence type="ECO:0000259" key="6">
    <source>
        <dbReference type="Pfam" id="PF00319"/>
    </source>
</evidence>
<keyword evidence="4" id="KW-0804">Transcription</keyword>
<reference evidence="7 8" key="1">
    <citation type="journal article" date="2024" name="G3 (Bethesda)">
        <title>Genome assembly of Hibiscus sabdariffa L. provides insights into metabolisms of medicinal natural products.</title>
        <authorList>
            <person name="Kim T."/>
        </authorList>
    </citation>
    <scope>NUCLEOTIDE SEQUENCE [LARGE SCALE GENOMIC DNA]</scope>
    <source>
        <strain evidence="7">TK-2024</strain>
        <tissue evidence="7">Old leaves</tissue>
    </source>
</reference>
<comment type="subcellular location">
    <subcellularLocation>
        <location evidence="1">Nucleus</location>
    </subcellularLocation>
</comment>
<dbReference type="Proteomes" id="UP001396334">
    <property type="component" value="Unassembled WGS sequence"/>
</dbReference>
<evidence type="ECO:0000256" key="3">
    <source>
        <dbReference type="ARBA" id="ARBA00023125"/>
    </source>
</evidence>
<feature type="domain" description="MADS-box" evidence="6">
    <location>
        <begin position="2"/>
        <end position="25"/>
    </location>
</feature>
<comment type="caution">
    <text evidence="7">The sequence shown here is derived from an EMBL/GenBank/DDBJ whole genome shotgun (WGS) entry which is preliminary data.</text>
</comment>
<dbReference type="Gene3D" id="3.40.1810.10">
    <property type="entry name" value="Transcription factor, MADS-box"/>
    <property type="match status" value="1"/>
</dbReference>
<keyword evidence="8" id="KW-1185">Reference proteome</keyword>
<evidence type="ECO:0000256" key="5">
    <source>
        <dbReference type="ARBA" id="ARBA00023242"/>
    </source>
</evidence>
<dbReference type="InterPro" id="IPR002100">
    <property type="entry name" value="TF_MADSbox"/>
</dbReference>
<dbReference type="SUPFAM" id="SSF55455">
    <property type="entry name" value="SRF-like"/>
    <property type="match status" value="1"/>
</dbReference>
<dbReference type="EMBL" id="JBBPBN010000042">
    <property type="protein sequence ID" value="KAK8997896.1"/>
    <property type="molecule type" value="Genomic_DNA"/>
</dbReference>
<protein>
    <recommendedName>
        <fullName evidence="6">MADS-box domain-containing protein</fullName>
    </recommendedName>
</protein>
<proteinExistence type="predicted"/>
<evidence type="ECO:0000256" key="2">
    <source>
        <dbReference type="ARBA" id="ARBA00023015"/>
    </source>
</evidence>
<keyword evidence="5" id="KW-0539">Nucleus</keyword>
<evidence type="ECO:0000256" key="4">
    <source>
        <dbReference type="ARBA" id="ARBA00023163"/>
    </source>
</evidence>
<evidence type="ECO:0000313" key="7">
    <source>
        <dbReference type="EMBL" id="KAK8997896.1"/>
    </source>
</evidence>
<organism evidence="7 8">
    <name type="scientific">Hibiscus sabdariffa</name>
    <name type="common">roselle</name>
    <dbReference type="NCBI Taxonomy" id="183260"/>
    <lineage>
        <taxon>Eukaryota</taxon>
        <taxon>Viridiplantae</taxon>
        <taxon>Streptophyta</taxon>
        <taxon>Embryophyta</taxon>
        <taxon>Tracheophyta</taxon>
        <taxon>Spermatophyta</taxon>
        <taxon>Magnoliopsida</taxon>
        <taxon>eudicotyledons</taxon>
        <taxon>Gunneridae</taxon>
        <taxon>Pentapetalae</taxon>
        <taxon>rosids</taxon>
        <taxon>malvids</taxon>
        <taxon>Malvales</taxon>
        <taxon>Malvaceae</taxon>
        <taxon>Malvoideae</taxon>
        <taxon>Hibiscus</taxon>
    </lineage>
</organism>
<evidence type="ECO:0000256" key="1">
    <source>
        <dbReference type="ARBA" id="ARBA00004123"/>
    </source>
</evidence>
<gene>
    <name evidence="7" type="ORF">V6N11_012432</name>
</gene>
<evidence type="ECO:0000313" key="8">
    <source>
        <dbReference type="Proteomes" id="UP001396334"/>
    </source>
</evidence>
<dbReference type="InterPro" id="IPR036879">
    <property type="entry name" value="TF_MADSbox_sf"/>
</dbReference>
<sequence length="76" mass="8503">MVKKLSELTILCGVEACVVIYPPDSNTQPEVWPLTAATRSLFSEYMTLPANRMNLKDIDERIHALVKAYAYGGKDD</sequence>
<name>A0ABR2QB46_9ROSI</name>
<dbReference type="Pfam" id="PF00319">
    <property type="entry name" value="SRF-TF"/>
    <property type="match status" value="1"/>
</dbReference>
<accession>A0ABR2QB46</accession>
<keyword evidence="2" id="KW-0805">Transcription regulation</keyword>